<evidence type="ECO:0000256" key="1">
    <source>
        <dbReference type="RuleBase" id="RU000383"/>
    </source>
</evidence>
<dbReference type="Pfam" id="PF00134">
    <property type="entry name" value="Cyclin_N"/>
    <property type="match status" value="1"/>
</dbReference>
<name>A0A9P6L298_9AGAM</name>
<dbReference type="OrthoDB" id="10250320at2759"/>
<dbReference type="GO" id="GO:0016538">
    <property type="term" value="F:cyclin-dependent protein serine/threonine kinase regulator activity"/>
    <property type="evidence" value="ECO:0007669"/>
    <property type="project" value="TreeGrafter"/>
</dbReference>
<dbReference type="EMBL" id="WIUZ02000019">
    <property type="protein sequence ID" value="KAF9779618.1"/>
    <property type="molecule type" value="Genomic_DNA"/>
</dbReference>
<gene>
    <name evidence="3" type="ORF">BJ322DRAFT_994334</name>
</gene>
<dbReference type="Proteomes" id="UP000736335">
    <property type="component" value="Unassembled WGS sequence"/>
</dbReference>
<comment type="similarity">
    <text evidence="1">Belongs to the cyclin family.</text>
</comment>
<reference evidence="3" key="2">
    <citation type="submission" date="2020-11" db="EMBL/GenBank/DDBJ databases">
        <authorList>
            <consortium name="DOE Joint Genome Institute"/>
            <person name="Kuo A."/>
            <person name="Miyauchi S."/>
            <person name="Kiss E."/>
            <person name="Drula E."/>
            <person name="Kohler A."/>
            <person name="Sanchez-Garcia M."/>
            <person name="Andreopoulos B."/>
            <person name="Barry K.W."/>
            <person name="Bonito G."/>
            <person name="Buee M."/>
            <person name="Carver A."/>
            <person name="Chen C."/>
            <person name="Cichocki N."/>
            <person name="Clum A."/>
            <person name="Culley D."/>
            <person name="Crous P.W."/>
            <person name="Fauchery L."/>
            <person name="Girlanda M."/>
            <person name="Hayes R."/>
            <person name="Keri Z."/>
            <person name="Labutti K."/>
            <person name="Lipzen A."/>
            <person name="Lombard V."/>
            <person name="Magnuson J."/>
            <person name="Maillard F."/>
            <person name="Morin E."/>
            <person name="Murat C."/>
            <person name="Nolan M."/>
            <person name="Ohm R."/>
            <person name="Pangilinan J."/>
            <person name="Pereira M."/>
            <person name="Perotto S."/>
            <person name="Peter M."/>
            <person name="Riley R."/>
            <person name="Sitrit Y."/>
            <person name="Stielow B."/>
            <person name="Szollosi G."/>
            <person name="Zifcakova L."/>
            <person name="Stursova M."/>
            <person name="Spatafora J.W."/>
            <person name="Tedersoo L."/>
            <person name="Vaario L.-M."/>
            <person name="Yamada A."/>
            <person name="Yan M."/>
            <person name="Wang P."/>
            <person name="Xu J."/>
            <person name="Bruns T."/>
            <person name="Baldrian P."/>
            <person name="Vilgalys R."/>
            <person name="Henrissat B."/>
            <person name="Grigoriev I.V."/>
            <person name="Hibbett D."/>
            <person name="Nagy L.G."/>
            <person name="Martin F.M."/>
        </authorList>
    </citation>
    <scope>NUCLEOTIDE SEQUENCE</scope>
    <source>
        <strain evidence="3">UH-Tt-Lm1</strain>
    </source>
</reference>
<dbReference type="InterPro" id="IPR013763">
    <property type="entry name" value="Cyclin-like_dom"/>
</dbReference>
<dbReference type="Gene3D" id="1.10.472.10">
    <property type="entry name" value="Cyclin-like"/>
    <property type="match status" value="1"/>
</dbReference>
<feature type="domain" description="Cyclin-like" evidence="2">
    <location>
        <begin position="52"/>
        <end position="137"/>
    </location>
</feature>
<dbReference type="AlphaFoldDB" id="A0A9P6L298"/>
<evidence type="ECO:0000259" key="2">
    <source>
        <dbReference type="SMART" id="SM00385"/>
    </source>
</evidence>
<dbReference type="GO" id="GO:0019901">
    <property type="term" value="F:protein kinase binding"/>
    <property type="evidence" value="ECO:0007669"/>
    <property type="project" value="InterPro"/>
</dbReference>
<keyword evidence="1" id="KW-0195">Cyclin</keyword>
<dbReference type="InterPro" id="IPR013922">
    <property type="entry name" value="Cyclin_PHO80-like"/>
</dbReference>
<proteinExistence type="inferred from homology"/>
<dbReference type="InterPro" id="IPR006671">
    <property type="entry name" value="Cyclin_N"/>
</dbReference>
<feature type="non-terminal residue" evidence="3">
    <location>
        <position position="164"/>
    </location>
</feature>
<accession>A0A9P6L298</accession>
<comment type="caution">
    <text evidence="3">The sequence shown here is derived from an EMBL/GenBank/DDBJ whole genome shotgun (WGS) entry which is preliminary data.</text>
</comment>
<protein>
    <recommendedName>
        <fullName evidence="2">Cyclin-like domain-containing protein</fullName>
    </recommendedName>
</protein>
<dbReference type="CDD" id="cd20557">
    <property type="entry name" value="CYCLIN_ScPCL1-like"/>
    <property type="match status" value="1"/>
</dbReference>
<sequence length="164" mass="18926">SPQILQLLSRKVDRDFIEYLVRTTIETVEYALGRPTLHLFSFPSTIPRPLLQLALDVIRKSRIDTPVILVALVYLERARSQFKISDQRWACERILIGALVLAAKYVSDYTIKNARWARWSGVFSKEDIGRMERELLDILDWNLSLAEGDIMAHHEHLLSLTPPT</sequence>
<evidence type="ECO:0000313" key="4">
    <source>
        <dbReference type="Proteomes" id="UP000736335"/>
    </source>
</evidence>
<reference evidence="3" key="1">
    <citation type="journal article" date="2020" name="Nat. Commun.">
        <title>Large-scale genome sequencing of mycorrhizal fungi provides insights into the early evolution of symbiotic traits.</title>
        <authorList>
            <person name="Miyauchi S."/>
            <person name="Kiss E."/>
            <person name="Kuo A."/>
            <person name="Drula E."/>
            <person name="Kohler A."/>
            <person name="Sanchez-Garcia M."/>
            <person name="Morin E."/>
            <person name="Andreopoulos B."/>
            <person name="Barry K.W."/>
            <person name="Bonito G."/>
            <person name="Buee M."/>
            <person name="Carver A."/>
            <person name="Chen C."/>
            <person name="Cichocki N."/>
            <person name="Clum A."/>
            <person name="Culley D."/>
            <person name="Crous P.W."/>
            <person name="Fauchery L."/>
            <person name="Girlanda M."/>
            <person name="Hayes R.D."/>
            <person name="Keri Z."/>
            <person name="LaButti K."/>
            <person name="Lipzen A."/>
            <person name="Lombard V."/>
            <person name="Magnuson J."/>
            <person name="Maillard F."/>
            <person name="Murat C."/>
            <person name="Nolan M."/>
            <person name="Ohm R.A."/>
            <person name="Pangilinan J."/>
            <person name="Pereira M.F."/>
            <person name="Perotto S."/>
            <person name="Peter M."/>
            <person name="Pfister S."/>
            <person name="Riley R."/>
            <person name="Sitrit Y."/>
            <person name="Stielow J.B."/>
            <person name="Szollosi G."/>
            <person name="Zifcakova L."/>
            <person name="Stursova M."/>
            <person name="Spatafora J.W."/>
            <person name="Tedersoo L."/>
            <person name="Vaario L.M."/>
            <person name="Yamada A."/>
            <person name="Yan M."/>
            <person name="Wang P."/>
            <person name="Xu J."/>
            <person name="Bruns T."/>
            <person name="Baldrian P."/>
            <person name="Vilgalys R."/>
            <person name="Dunand C."/>
            <person name="Henrissat B."/>
            <person name="Grigoriev I.V."/>
            <person name="Hibbett D."/>
            <person name="Nagy L.G."/>
            <person name="Martin F.M."/>
        </authorList>
    </citation>
    <scope>NUCLEOTIDE SEQUENCE</scope>
    <source>
        <strain evidence="3">UH-Tt-Lm1</strain>
    </source>
</reference>
<dbReference type="PANTHER" id="PTHR15615:SF10">
    <property type="entry name" value="PHO85 CYCLIN-2-RELATED"/>
    <property type="match status" value="1"/>
</dbReference>
<dbReference type="PANTHER" id="PTHR15615">
    <property type="match status" value="1"/>
</dbReference>
<dbReference type="GO" id="GO:0000307">
    <property type="term" value="C:cyclin-dependent protein kinase holoenzyme complex"/>
    <property type="evidence" value="ECO:0007669"/>
    <property type="project" value="TreeGrafter"/>
</dbReference>
<keyword evidence="4" id="KW-1185">Reference proteome</keyword>
<organism evidence="3 4">
    <name type="scientific">Thelephora terrestris</name>
    <dbReference type="NCBI Taxonomy" id="56493"/>
    <lineage>
        <taxon>Eukaryota</taxon>
        <taxon>Fungi</taxon>
        <taxon>Dikarya</taxon>
        <taxon>Basidiomycota</taxon>
        <taxon>Agaricomycotina</taxon>
        <taxon>Agaricomycetes</taxon>
        <taxon>Thelephorales</taxon>
        <taxon>Thelephoraceae</taxon>
        <taxon>Thelephora</taxon>
    </lineage>
</organism>
<evidence type="ECO:0000313" key="3">
    <source>
        <dbReference type="EMBL" id="KAF9779618.1"/>
    </source>
</evidence>
<feature type="non-terminal residue" evidence="3">
    <location>
        <position position="1"/>
    </location>
</feature>
<dbReference type="SUPFAM" id="SSF47954">
    <property type="entry name" value="Cyclin-like"/>
    <property type="match status" value="1"/>
</dbReference>
<dbReference type="SMART" id="SM00385">
    <property type="entry name" value="CYCLIN"/>
    <property type="match status" value="1"/>
</dbReference>
<dbReference type="GO" id="GO:0005634">
    <property type="term" value="C:nucleus"/>
    <property type="evidence" value="ECO:0007669"/>
    <property type="project" value="TreeGrafter"/>
</dbReference>
<dbReference type="InterPro" id="IPR036915">
    <property type="entry name" value="Cyclin-like_sf"/>
</dbReference>